<comment type="caution">
    <text evidence="3">The sequence shown here is derived from an EMBL/GenBank/DDBJ whole genome shotgun (WGS) entry which is preliminary data.</text>
</comment>
<name>A0A4R6UJW1_9ACTN</name>
<keyword evidence="2" id="KW-0472">Membrane</keyword>
<feature type="transmembrane region" description="Helical" evidence="2">
    <location>
        <begin position="134"/>
        <end position="152"/>
    </location>
</feature>
<evidence type="ECO:0000256" key="2">
    <source>
        <dbReference type="SAM" id="Phobius"/>
    </source>
</evidence>
<reference evidence="3 4" key="1">
    <citation type="submission" date="2019-03" db="EMBL/GenBank/DDBJ databases">
        <title>Genomic Encyclopedia of Type Strains, Phase IV (KMG-IV): sequencing the most valuable type-strain genomes for metagenomic binning, comparative biology and taxonomic classification.</title>
        <authorList>
            <person name="Goeker M."/>
        </authorList>
    </citation>
    <scope>NUCLEOTIDE SEQUENCE [LARGE SCALE GENOMIC DNA]</scope>
    <source>
        <strain evidence="3 4">DSM 46770</strain>
    </source>
</reference>
<sequence>MTDRPDHRPEEQQDEGGYYFAEEPQGRLADPDGEEASETPREPDELQEPDPELRENFRRTTPARLKTIRPERPKGNWGLVVWTALYVMISASAAASLPVGARMAGHVLFWLALGAGTLVTIQRERANDWEPAPRWPWAVALITGTLAVELLVATVSPLLIVAGSAAVMSVGLVILLMLG</sequence>
<feature type="compositionally biased region" description="Basic and acidic residues" evidence="1">
    <location>
        <begin position="1"/>
        <end position="11"/>
    </location>
</feature>
<evidence type="ECO:0000256" key="1">
    <source>
        <dbReference type="SAM" id="MobiDB-lite"/>
    </source>
</evidence>
<dbReference type="AlphaFoldDB" id="A0A4R6UJW1"/>
<dbReference type="RefSeq" id="WP_133743423.1">
    <property type="nucleotide sequence ID" value="NZ_SNYN01000030.1"/>
</dbReference>
<evidence type="ECO:0000313" key="4">
    <source>
        <dbReference type="Proteomes" id="UP000295281"/>
    </source>
</evidence>
<dbReference type="EMBL" id="SNYN01000030">
    <property type="protein sequence ID" value="TDQ45603.1"/>
    <property type="molecule type" value="Genomic_DNA"/>
</dbReference>
<proteinExistence type="predicted"/>
<organism evidence="3 4">
    <name type="scientific">Actinorugispora endophytica</name>
    <dbReference type="NCBI Taxonomy" id="1605990"/>
    <lineage>
        <taxon>Bacteria</taxon>
        <taxon>Bacillati</taxon>
        <taxon>Actinomycetota</taxon>
        <taxon>Actinomycetes</taxon>
        <taxon>Streptosporangiales</taxon>
        <taxon>Nocardiopsidaceae</taxon>
        <taxon>Actinorugispora</taxon>
    </lineage>
</organism>
<keyword evidence="4" id="KW-1185">Reference proteome</keyword>
<feature type="transmembrane region" description="Helical" evidence="2">
    <location>
        <begin position="158"/>
        <end position="178"/>
    </location>
</feature>
<gene>
    <name evidence="3" type="ORF">EV190_1302</name>
</gene>
<dbReference type="Proteomes" id="UP000295281">
    <property type="component" value="Unassembled WGS sequence"/>
</dbReference>
<keyword evidence="2" id="KW-1133">Transmembrane helix</keyword>
<keyword evidence="2" id="KW-0812">Transmembrane</keyword>
<accession>A0A4R6UJW1</accession>
<protein>
    <submittedName>
        <fullName evidence="3">Uncharacterized protein</fullName>
    </submittedName>
</protein>
<dbReference type="OrthoDB" id="3431095at2"/>
<feature type="region of interest" description="Disordered" evidence="1">
    <location>
        <begin position="1"/>
        <end position="69"/>
    </location>
</feature>
<feature type="transmembrane region" description="Helical" evidence="2">
    <location>
        <begin position="76"/>
        <end position="97"/>
    </location>
</feature>
<evidence type="ECO:0000313" key="3">
    <source>
        <dbReference type="EMBL" id="TDQ45603.1"/>
    </source>
</evidence>
<feature type="transmembrane region" description="Helical" evidence="2">
    <location>
        <begin position="103"/>
        <end position="122"/>
    </location>
</feature>